<accession>A0ABN8UUK3</accession>
<proteinExistence type="predicted"/>
<protein>
    <submittedName>
        <fullName evidence="2">Transcriptional regulator MarR</fullName>
    </submittedName>
</protein>
<dbReference type="SUPFAM" id="SSF46785">
    <property type="entry name" value="Winged helix' DNA-binding domain"/>
    <property type="match status" value="1"/>
</dbReference>
<dbReference type="InterPro" id="IPR036388">
    <property type="entry name" value="WH-like_DNA-bd_sf"/>
</dbReference>
<evidence type="ECO:0000313" key="2">
    <source>
        <dbReference type="EMBL" id="CAH9413962.1"/>
    </source>
</evidence>
<dbReference type="Pfam" id="PF12802">
    <property type="entry name" value="MarR_2"/>
    <property type="match status" value="1"/>
</dbReference>
<dbReference type="PROSITE" id="PS50995">
    <property type="entry name" value="HTH_MARR_2"/>
    <property type="match status" value="1"/>
</dbReference>
<dbReference type="Proteomes" id="UP001154015">
    <property type="component" value="Unassembled WGS sequence"/>
</dbReference>
<dbReference type="PANTHER" id="PTHR33164:SF43">
    <property type="entry name" value="HTH-TYPE TRANSCRIPTIONAL REPRESSOR YETL"/>
    <property type="match status" value="1"/>
</dbReference>
<sequence>MDIEEGTPPQRLRALPSRLTNQAALVANRIVDRALAEAGARRYHYALLAASEEYGPSSQAALGRRTGIDRSDMVATVNDLAERRLLERAPDPEDRRRNIISITAAGRRELAHLDELLAAAQEDFLAPLGAADRRTLTDLLTRLVDHHRAEQGWTTPGPASRTG</sequence>
<evidence type="ECO:0000313" key="3">
    <source>
        <dbReference type="Proteomes" id="UP001154015"/>
    </source>
</evidence>
<evidence type="ECO:0000259" key="1">
    <source>
        <dbReference type="PROSITE" id="PS50995"/>
    </source>
</evidence>
<dbReference type="EMBL" id="CAKXYP010000002">
    <property type="protein sequence ID" value="CAH9413962.1"/>
    <property type="molecule type" value="Genomic_DNA"/>
</dbReference>
<name>A0ABN8UUK3_STRGL</name>
<dbReference type="RefSeq" id="WP_032793311.1">
    <property type="nucleotide sequence ID" value="NZ_BMTG01000001.1"/>
</dbReference>
<reference evidence="2" key="1">
    <citation type="submission" date="2022-03" db="EMBL/GenBank/DDBJ databases">
        <authorList>
            <person name="Leyn A S."/>
        </authorList>
    </citation>
    <scope>NUCLEOTIDE SEQUENCE</scope>
    <source>
        <strain evidence="2">Streptomyces globisporus 4-3</strain>
    </source>
</reference>
<dbReference type="SMART" id="SM00347">
    <property type="entry name" value="HTH_MARR"/>
    <property type="match status" value="1"/>
</dbReference>
<dbReference type="Gene3D" id="1.10.10.10">
    <property type="entry name" value="Winged helix-like DNA-binding domain superfamily/Winged helix DNA-binding domain"/>
    <property type="match status" value="1"/>
</dbReference>
<organism evidence="2 3">
    <name type="scientific">Streptomyces globisporus</name>
    <dbReference type="NCBI Taxonomy" id="1908"/>
    <lineage>
        <taxon>Bacteria</taxon>
        <taxon>Bacillati</taxon>
        <taxon>Actinomycetota</taxon>
        <taxon>Actinomycetes</taxon>
        <taxon>Kitasatosporales</taxon>
        <taxon>Streptomycetaceae</taxon>
        <taxon>Streptomyces</taxon>
    </lineage>
</organism>
<dbReference type="InterPro" id="IPR039422">
    <property type="entry name" value="MarR/SlyA-like"/>
</dbReference>
<feature type="domain" description="HTH marR-type" evidence="1">
    <location>
        <begin position="16"/>
        <end position="145"/>
    </location>
</feature>
<comment type="caution">
    <text evidence="2">The sequence shown here is derived from an EMBL/GenBank/DDBJ whole genome shotgun (WGS) entry which is preliminary data.</text>
</comment>
<keyword evidence="3" id="KW-1185">Reference proteome</keyword>
<dbReference type="PANTHER" id="PTHR33164">
    <property type="entry name" value="TRANSCRIPTIONAL REGULATOR, MARR FAMILY"/>
    <property type="match status" value="1"/>
</dbReference>
<gene>
    <name evidence="2" type="ORF">SGL43_00965</name>
</gene>
<dbReference type="InterPro" id="IPR036390">
    <property type="entry name" value="WH_DNA-bd_sf"/>
</dbReference>
<dbReference type="InterPro" id="IPR000835">
    <property type="entry name" value="HTH_MarR-typ"/>
</dbReference>